<evidence type="ECO:0000313" key="3">
    <source>
        <dbReference type="Proteomes" id="UP000324222"/>
    </source>
</evidence>
<accession>A0A5B7CRD0</accession>
<dbReference type="Proteomes" id="UP000324222">
    <property type="component" value="Unassembled WGS sequence"/>
</dbReference>
<organism evidence="2 3">
    <name type="scientific">Portunus trituberculatus</name>
    <name type="common">Swimming crab</name>
    <name type="synonym">Neptunus trituberculatus</name>
    <dbReference type="NCBI Taxonomy" id="210409"/>
    <lineage>
        <taxon>Eukaryota</taxon>
        <taxon>Metazoa</taxon>
        <taxon>Ecdysozoa</taxon>
        <taxon>Arthropoda</taxon>
        <taxon>Crustacea</taxon>
        <taxon>Multicrustacea</taxon>
        <taxon>Malacostraca</taxon>
        <taxon>Eumalacostraca</taxon>
        <taxon>Eucarida</taxon>
        <taxon>Decapoda</taxon>
        <taxon>Pleocyemata</taxon>
        <taxon>Brachyura</taxon>
        <taxon>Eubrachyura</taxon>
        <taxon>Portunoidea</taxon>
        <taxon>Portunidae</taxon>
        <taxon>Portuninae</taxon>
        <taxon>Portunus</taxon>
    </lineage>
</organism>
<comment type="caution">
    <text evidence="2">The sequence shown here is derived from an EMBL/GenBank/DDBJ whole genome shotgun (WGS) entry which is preliminary data.</text>
</comment>
<feature type="compositionally biased region" description="Polar residues" evidence="1">
    <location>
        <begin position="51"/>
        <end position="61"/>
    </location>
</feature>
<protein>
    <submittedName>
        <fullName evidence="2">Uncharacterized protein</fullName>
    </submittedName>
</protein>
<feature type="compositionally biased region" description="Basic and acidic residues" evidence="1">
    <location>
        <begin position="65"/>
        <end position="76"/>
    </location>
</feature>
<gene>
    <name evidence="2" type="ORF">E2C01_004430</name>
</gene>
<sequence>MEDEIGSGREGSVTMAEESSSHSASISPLPPGVSSRLLPLPGLFFPQVKCRNTPQSQQWGNSRPDMGRDKSIKSHS</sequence>
<dbReference type="AlphaFoldDB" id="A0A5B7CRD0"/>
<evidence type="ECO:0000256" key="1">
    <source>
        <dbReference type="SAM" id="MobiDB-lite"/>
    </source>
</evidence>
<feature type="region of interest" description="Disordered" evidence="1">
    <location>
        <begin position="1"/>
        <end position="38"/>
    </location>
</feature>
<feature type="region of interest" description="Disordered" evidence="1">
    <location>
        <begin position="51"/>
        <end position="76"/>
    </location>
</feature>
<feature type="compositionally biased region" description="Low complexity" evidence="1">
    <location>
        <begin position="16"/>
        <end position="27"/>
    </location>
</feature>
<evidence type="ECO:0000313" key="2">
    <source>
        <dbReference type="EMBL" id="MPC11755.1"/>
    </source>
</evidence>
<reference evidence="2 3" key="1">
    <citation type="submission" date="2019-05" db="EMBL/GenBank/DDBJ databases">
        <title>Another draft genome of Portunus trituberculatus and its Hox gene families provides insights of decapod evolution.</title>
        <authorList>
            <person name="Jeong J.-H."/>
            <person name="Song I."/>
            <person name="Kim S."/>
            <person name="Choi T."/>
            <person name="Kim D."/>
            <person name="Ryu S."/>
            <person name="Kim W."/>
        </authorList>
    </citation>
    <scope>NUCLEOTIDE SEQUENCE [LARGE SCALE GENOMIC DNA]</scope>
    <source>
        <tissue evidence="2">Muscle</tissue>
    </source>
</reference>
<proteinExistence type="predicted"/>
<dbReference type="EMBL" id="VSRR010000180">
    <property type="protein sequence ID" value="MPC11755.1"/>
    <property type="molecule type" value="Genomic_DNA"/>
</dbReference>
<keyword evidence="3" id="KW-1185">Reference proteome</keyword>
<name>A0A5B7CRD0_PORTR</name>